<protein>
    <submittedName>
        <fullName evidence="1">Uncharacterized protein</fullName>
    </submittedName>
</protein>
<name>A0A0G0F7Y5_9BACT</name>
<dbReference type="AlphaFoldDB" id="A0A0G0F7Y5"/>
<sequence length="61" mass="7440">MDCLNIYCKEKKNKPYNKNITFDILNIYERNRDKSKISRDKYINELHPSKIARFKESKQSK</sequence>
<evidence type="ECO:0000313" key="2">
    <source>
        <dbReference type="Proteomes" id="UP000033886"/>
    </source>
</evidence>
<accession>A0A0G0F7Y5</accession>
<dbReference type="EMBL" id="LBSK01000046">
    <property type="protein sequence ID" value="KKQ15338.1"/>
    <property type="molecule type" value="Genomic_DNA"/>
</dbReference>
<organism evidence="1 2">
    <name type="scientific">candidate division WS6 bacterium GW2011_GWF1_36_8</name>
    <dbReference type="NCBI Taxonomy" id="1619098"/>
    <lineage>
        <taxon>Bacteria</taxon>
        <taxon>Candidatus Dojkabacteria</taxon>
    </lineage>
</organism>
<dbReference type="Proteomes" id="UP000033886">
    <property type="component" value="Unassembled WGS sequence"/>
</dbReference>
<evidence type="ECO:0000313" key="1">
    <source>
        <dbReference type="EMBL" id="KKQ15338.1"/>
    </source>
</evidence>
<reference evidence="1 2" key="1">
    <citation type="journal article" date="2015" name="Nature">
        <title>rRNA introns, odd ribosomes, and small enigmatic genomes across a large radiation of phyla.</title>
        <authorList>
            <person name="Brown C.T."/>
            <person name="Hug L.A."/>
            <person name="Thomas B.C."/>
            <person name="Sharon I."/>
            <person name="Castelle C.J."/>
            <person name="Singh A."/>
            <person name="Wilkins M.J."/>
            <person name="Williams K.H."/>
            <person name="Banfield J.F."/>
        </authorList>
    </citation>
    <scope>NUCLEOTIDE SEQUENCE [LARGE SCALE GENOMIC DNA]</scope>
</reference>
<comment type="caution">
    <text evidence="1">The sequence shown here is derived from an EMBL/GenBank/DDBJ whole genome shotgun (WGS) entry which is preliminary data.</text>
</comment>
<gene>
    <name evidence="1" type="ORF">US29_C0046G0008</name>
</gene>
<proteinExistence type="predicted"/>